<evidence type="ECO:0000313" key="1">
    <source>
        <dbReference type="EMBL" id="KAI5647914.1"/>
    </source>
</evidence>
<dbReference type="EMBL" id="CM044708">
    <property type="protein sequence ID" value="KAI5647914.1"/>
    <property type="molecule type" value="Genomic_DNA"/>
</dbReference>
<dbReference type="Proteomes" id="UP001060085">
    <property type="component" value="Linkage Group LG08"/>
</dbReference>
<organism evidence="1 2">
    <name type="scientific">Catharanthus roseus</name>
    <name type="common">Madagascar periwinkle</name>
    <name type="synonym">Vinca rosea</name>
    <dbReference type="NCBI Taxonomy" id="4058"/>
    <lineage>
        <taxon>Eukaryota</taxon>
        <taxon>Viridiplantae</taxon>
        <taxon>Streptophyta</taxon>
        <taxon>Embryophyta</taxon>
        <taxon>Tracheophyta</taxon>
        <taxon>Spermatophyta</taxon>
        <taxon>Magnoliopsida</taxon>
        <taxon>eudicotyledons</taxon>
        <taxon>Gunneridae</taxon>
        <taxon>Pentapetalae</taxon>
        <taxon>asterids</taxon>
        <taxon>lamiids</taxon>
        <taxon>Gentianales</taxon>
        <taxon>Apocynaceae</taxon>
        <taxon>Rauvolfioideae</taxon>
        <taxon>Vinceae</taxon>
        <taxon>Catharanthinae</taxon>
        <taxon>Catharanthus</taxon>
    </lineage>
</organism>
<gene>
    <name evidence="1" type="ORF">M9H77_33919</name>
</gene>
<accession>A0ACB9ZJT3</accession>
<proteinExistence type="predicted"/>
<sequence length="252" mass="27988">MGRVFSNYVRRYNSFDKAQWSHRVLRKTSGSMGGFPELCTDSELDGQPTDSVSFFVKSSTRPTCEHCGKVSHEKKVCWVLHGKPNDFNGRIGGGKQNGRGRGHGKKFAAVHHVTTPEVDASMEAKGSALSMLGSFETKNNLKELAQEIANLLKEEKSTLTPNMLVVQAQEQAVPEPELRRSSCEEKMPRKLKDYVCNILKQQPFPATPNGLSPPVWNFHIEEVLVLKEVGKLGLGQEDLKMEIAALKAAFHP</sequence>
<name>A0ACB9ZJT3_CATRO</name>
<evidence type="ECO:0000313" key="2">
    <source>
        <dbReference type="Proteomes" id="UP001060085"/>
    </source>
</evidence>
<protein>
    <submittedName>
        <fullName evidence="1">Uncharacterized protein</fullName>
    </submittedName>
</protein>
<keyword evidence="2" id="KW-1185">Reference proteome</keyword>
<comment type="caution">
    <text evidence="1">The sequence shown here is derived from an EMBL/GenBank/DDBJ whole genome shotgun (WGS) entry which is preliminary data.</text>
</comment>
<reference evidence="2" key="1">
    <citation type="journal article" date="2023" name="Nat. Plants">
        <title>Single-cell RNA sequencing provides a high-resolution roadmap for understanding the multicellular compartmentation of specialized metabolism.</title>
        <authorList>
            <person name="Sun S."/>
            <person name="Shen X."/>
            <person name="Li Y."/>
            <person name="Li Y."/>
            <person name="Wang S."/>
            <person name="Li R."/>
            <person name="Zhang H."/>
            <person name="Shen G."/>
            <person name="Guo B."/>
            <person name="Wei J."/>
            <person name="Xu J."/>
            <person name="St-Pierre B."/>
            <person name="Chen S."/>
            <person name="Sun C."/>
        </authorList>
    </citation>
    <scope>NUCLEOTIDE SEQUENCE [LARGE SCALE GENOMIC DNA]</scope>
</reference>